<keyword evidence="1" id="KW-0732">Signal</keyword>
<accession>A0ABU0M1Z4</accession>
<reference evidence="2 3" key="1">
    <citation type="submission" date="2023-07" db="EMBL/GenBank/DDBJ databases">
        <title>Genomic Encyclopedia of Type Strains, Phase IV (KMG-IV): sequencing the most valuable type-strain genomes for metagenomic binning, comparative biology and taxonomic classification.</title>
        <authorList>
            <person name="Goeker M."/>
        </authorList>
    </citation>
    <scope>NUCLEOTIDE SEQUENCE [LARGE SCALE GENOMIC DNA]</scope>
    <source>
        <strain evidence="2 3">B1-1</strain>
    </source>
</reference>
<keyword evidence="3" id="KW-1185">Reference proteome</keyword>
<feature type="chain" id="PRO_5047139359" description="Cytochrome c" evidence="1">
    <location>
        <begin position="37"/>
        <end position="157"/>
    </location>
</feature>
<evidence type="ECO:0000313" key="3">
    <source>
        <dbReference type="Proteomes" id="UP001223743"/>
    </source>
</evidence>
<sequence length="157" mass="16222">MCRDEIWRAGPMAPVRVFAGSALLLVALLASAPAIAQSTNQQIETMEQKLDSNATIDMGALGFQDDLAKLEQCQSGCKPLIEQMMAKYRTDPKFGGDPKLGASDATQLAAALANAAATLPKAEATAIGEQVTTSLGADAGAAFSSAYAATTAPYNPQ</sequence>
<dbReference type="Proteomes" id="UP001223743">
    <property type="component" value="Unassembled WGS sequence"/>
</dbReference>
<evidence type="ECO:0000313" key="2">
    <source>
        <dbReference type="EMBL" id="MDQ0514972.1"/>
    </source>
</evidence>
<organism evidence="2 3">
    <name type="scientific">Kaistia geumhonensis</name>
    <dbReference type="NCBI Taxonomy" id="410839"/>
    <lineage>
        <taxon>Bacteria</taxon>
        <taxon>Pseudomonadati</taxon>
        <taxon>Pseudomonadota</taxon>
        <taxon>Alphaproteobacteria</taxon>
        <taxon>Hyphomicrobiales</taxon>
        <taxon>Kaistiaceae</taxon>
        <taxon>Kaistia</taxon>
    </lineage>
</organism>
<proteinExistence type="predicted"/>
<feature type="signal peptide" evidence="1">
    <location>
        <begin position="1"/>
        <end position="36"/>
    </location>
</feature>
<evidence type="ECO:0008006" key="4">
    <source>
        <dbReference type="Google" id="ProtNLM"/>
    </source>
</evidence>
<name>A0ABU0M1Z4_9HYPH</name>
<dbReference type="EMBL" id="JAUSWJ010000001">
    <property type="protein sequence ID" value="MDQ0514972.1"/>
    <property type="molecule type" value="Genomic_DNA"/>
</dbReference>
<protein>
    <recommendedName>
        <fullName evidence="4">Cytochrome c</fullName>
    </recommendedName>
</protein>
<comment type="caution">
    <text evidence="2">The sequence shown here is derived from an EMBL/GenBank/DDBJ whole genome shotgun (WGS) entry which is preliminary data.</text>
</comment>
<gene>
    <name evidence="2" type="ORF">QO015_000585</name>
</gene>
<dbReference type="RefSeq" id="WP_266281561.1">
    <property type="nucleotide sequence ID" value="NZ_JAPKNF010000001.1"/>
</dbReference>
<evidence type="ECO:0000256" key="1">
    <source>
        <dbReference type="SAM" id="SignalP"/>
    </source>
</evidence>